<dbReference type="InterPro" id="IPR000682">
    <property type="entry name" value="PCMT"/>
</dbReference>
<evidence type="ECO:0000256" key="1">
    <source>
        <dbReference type="ARBA" id="ARBA00004496"/>
    </source>
</evidence>
<evidence type="ECO:0000256" key="5">
    <source>
        <dbReference type="ARBA" id="ARBA00022490"/>
    </source>
</evidence>
<dbReference type="PANTHER" id="PTHR11579:SF0">
    <property type="entry name" value="PROTEIN-L-ISOASPARTATE(D-ASPARTATE) O-METHYLTRANSFERASE"/>
    <property type="match status" value="1"/>
</dbReference>
<sequence>MIGPNNSATAELRAKFAAALGEGHQSEWLAAFATVPRHLFTPTFYRQDDQGRWQGVSEGDTGYLETVYSDTALTTQLDERGIPTSSSSEPQLMLTMLNALDTEVGHTVYELGTGTGYNAALLASRLGSDNVVSVDVDPDLVHLARERLAKSQYRPLVFAGDGAEGYPARAPYDRIIATAGLRCIPPALLEQAREGSVIVAPIGFGVARVTVSNNGEATGRFISTPAHFVPRRTPSKAPDFAGLESQPAEETTVPAKDVLNRLKFPMSLALPGYNSCSWRDDDGNLTSVGLWTEDGSTASAHVEGKVRQIGPQRLWDTVEELALIFPAGAPAREDFGLTITPGSQRVWYHEPNGPSWPLPTE</sequence>
<dbReference type="GO" id="GO:0032259">
    <property type="term" value="P:methylation"/>
    <property type="evidence" value="ECO:0007669"/>
    <property type="project" value="UniProtKB-KW"/>
</dbReference>
<evidence type="ECO:0000256" key="8">
    <source>
        <dbReference type="ARBA" id="ARBA00022691"/>
    </source>
</evidence>
<comment type="caution">
    <text evidence="12">The sequence shown here is derived from an EMBL/GenBank/DDBJ whole genome shotgun (WGS) entry which is preliminary data.</text>
</comment>
<dbReference type="PROSITE" id="PS01279">
    <property type="entry name" value="PCMT"/>
    <property type="match status" value="1"/>
</dbReference>
<evidence type="ECO:0000256" key="4">
    <source>
        <dbReference type="ARBA" id="ARBA00013346"/>
    </source>
</evidence>
<proteinExistence type="inferred from homology"/>
<comment type="similarity">
    <text evidence="2">Belongs to the methyltransferase superfamily. L-isoaspartyl/D-aspartyl protein methyltransferase family.</text>
</comment>
<gene>
    <name evidence="12" type="ORF">P3G67_18580</name>
</gene>
<dbReference type="EMBL" id="JARJBC010000011">
    <property type="protein sequence ID" value="MDF3291205.1"/>
    <property type="molecule type" value="Genomic_DNA"/>
</dbReference>
<keyword evidence="5" id="KW-0963">Cytoplasm</keyword>
<evidence type="ECO:0000256" key="2">
    <source>
        <dbReference type="ARBA" id="ARBA00005369"/>
    </source>
</evidence>
<keyword evidence="13" id="KW-1185">Reference proteome</keyword>
<keyword evidence="7" id="KW-0808">Transferase</keyword>
<dbReference type="RefSeq" id="WP_276094450.1">
    <property type="nucleotide sequence ID" value="NZ_JARJBC010000011.1"/>
</dbReference>
<dbReference type="EC" id="2.1.1.77" evidence="3"/>
<evidence type="ECO:0000256" key="11">
    <source>
        <dbReference type="ARBA" id="ARBA00031350"/>
    </source>
</evidence>
<evidence type="ECO:0000256" key="7">
    <source>
        <dbReference type="ARBA" id="ARBA00022679"/>
    </source>
</evidence>
<reference evidence="12 13" key="1">
    <citation type="submission" date="2023-03" db="EMBL/GenBank/DDBJ databases">
        <title>Draft genome sequence of Streptomyces sp. RB6PN23 isolated from peat swamp forest in Thailand.</title>
        <authorList>
            <person name="Klaysubun C."/>
            <person name="Duangmal K."/>
        </authorList>
    </citation>
    <scope>NUCLEOTIDE SEQUENCE [LARGE SCALE GENOMIC DNA]</scope>
    <source>
        <strain evidence="12 13">RB6PN23</strain>
    </source>
</reference>
<dbReference type="CDD" id="cd02440">
    <property type="entry name" value="AdoMet_MTases"/>
    <property type="match status" value="1"/>
</dbReference>
<evidence type="ECO:0000313" key="13">
    <source>
        <dbReference type="Proteomes" id="UP001216579"/>
    </source>
</evidence>
<accession>A0ABT5ZNP1</accession>
<keyword evidence="8" id="KW-0949">S-adenosyl-L-methionine</keyword>
<name>A0ABT5ZNP1_9ACTN</name>
<dbReference type="SUPFAM" id="SSF53335">
    <property type="entry name" value="S-adenosyl-L-methionine-dependent methyltransferases"/>
    <property type="match status" value="1"/>
</dbReference>
<dbReference type="Gene3D" id="3.40.50.150">
    <property type="entry name" value="Vaccinia Virus protein VP39"/>
    <property type="match status" value="1"/>
</dbReference>
<keyword evidence="6 12" id="KW-0489">Methyltransferase</keyword>
<dbReference type="Pfam" id="PF01135">
    <property type="entry name" value="PCMT"/>
    <property type="match status" value="1"/>
</dbReference>
<dbReference type="Proteomes" id="UP001216579">
    <property type="component" value="Unassembled WGS sequence"/>
</dbReference>
<comment type="subcellular location">
    <subcellularLocation>
        <location evidence="1">Cytoplasm</location>
    </subcellularLocation>
</comment>
<evidence type="ECO:0000256" key="6">
    <source>
        <dbReference type="ARBA" id="ARBA00022603"/>
    </source>
</evidence>
<evidence type="ECO:0000256" key="9">
    <source>
        <dbReference type="ARBA" id="ARBA00030757"/>
    </source>
</evidence>
<dbReference type="PANTHER" id="PTHR11579">
    <property type="entry name" value="PROTEIN-L-ISOASPARTATE O-METHYLTRANSFERASE"/>
    <property type="match status" value="1"/>
</dbReference>
<evidence type="ECO:0000313" key="12">
    <source>
        <dbReference type="EMBL" id="MDF3291205.1"/>
    </source>
</evidence>
<organism evidence="12 13">
    <name type="scientific">Streptomyces silvisoli</name>
    <dbReference type="NCBI Taxonomy" id="3034235"/>
    <lineage>
        <taxon>Bacteria</taxon>
        <taxon>Bacillati</taxon>
        <taxon>Actinomycetota</taxon>
        <taxon>Actinomycetes</taxon>
        <taxon>Kitasatosporales</taxon>
        <taxon>Streptomycetaceae</taxon>
        <taxon>Streptomyces</taxon>
    </lineage>
</organism>
<dbReference type="GO" id="GO:0008168">
    <property type="term" value="F:methyltransferase activity"/>
    <property type="evidence" value="ECO:0007669"/>
    <property type="project" value="UniProtKB-KW"/>
</dbReference>
<protein>
    <recommendedName>
        <fullName evidence="4">Protein-L-isoaspartate O-methyltransferase</fullName>
        <ecNumber evidence="3">2.1.1.77</ecNumber>
    </recommendedName>
    <alternativeName>
        <fullName evidence="11">L-isoaspartyl protein carboxyl methyltransferase</fullName>
    </alternativeName>
    <alternativeName>
        <fullName evidence="9">Protein L-isoaspartyl methyltransferase</fullName>
    </alternativeName>
    <alternativeName>
        <fullName evidence="10">Protein-beta-aspartate methyltransferase</fullName>
    </alternativeName>
</protein>
<evidence type="ECO:0000256" key="3">
    <source>
        <dbReference type="ARBA" id="ARBA00011890"/>
    </source>
</evidence>
<evidence type="ECO:0000256" key="10">
    <source>
        <dbReference type="ARBA" id="ARBA00031323"/>
    </source>
</evidence>
<dbReference type="InterPro" id="IPR029063">
    <property type="entry name" value="SAM-dependent_MTases_sf"/>
</dbReference>